<evidence type="ECO:0000313" key="2">
    <source>
        <dbReference type="EMBL" id="GLY83751.1"/>
    </source>
</evidence>
<dbReference type="Proteomes" id="UP001165074">
    <property type="component" value="Unassembled WGS sequence"/>
</dbReference>
<feature type="domain" description="Insertion element IS150 protein InsJ-like helix-turn-helix" evidence="1">
    <location>
        <begin position="15"/>
        <end position="67"/>
    </location>
</feature>
<dbReference type="Pfam" id="PF13518">
    <property type="entry name" value="HTH_28"/>
    <property type="match status" value="1"/>
</dbReference>
<keyword evidence="3" id="KW-1185">Reference proteome</keyword>
<dbReference type="AlphaFoldDB" id="A0A9W6VZD2"/>
<sequence length="120" mass="14029">MPPSPQQQLDRQAQRRLAVLRHAEEVTGNVALTCRYYGISRTCFYRWLRRYQDEGIDGLRDRSSRPHHSPNATQADIVNKIVYLRQNYHFGPLKIAMYLKRYHDIQIGHSLSTTSSNAWA</sequence>
<evidence type="ECO:0000259" key="1">
    <source>
        <dbReference type="Pfam" id="PF13518"/>
    </source>
</evidence>
<dbReference type="InterPro" id="IPR036388">
    <property type="entry name" value="WH-like_DNA-bd_sf"/>
</dbReference>
<organism evidence="2 3">
    <name type="scientific">Actinoallomurus iriomotensis</name>
    <dbReference type="NCBI Taxonomy" id="478107"/>
    <lineage>
        <taxon>Bacteria</taxon>
        <taxon>Bacillati</taxon>
        <taxon>Actinomycetota</taxon>
        <taxon>Actinomycetes</taxon>
        <taxon>Streptosporangiales</taxon>
        <taxon>Thermomonosporaceae</taxon>
        <taxon>Actinoallomurus</taxon>
    </lineage>
</organism>
<evidence type="ECO:0000313" key="3">
    <source>
        <dbReference type="Proteomes" id="UP001165074"/>
    </source>
</evidence>
<dbReference type="EMBL" id="BSTK01000002">
    <property type="protein sequence ID" value="GLY83751.1"/>
    <property type="molecule type" value="Genomic_DNA"/>
</dbReference>
<protein>
    <recommendedName>
        <fullName evidence="1">Insertion element IS150 protein InsJ-like helix-turn-helix domain-containing protein</fullName>
    </recommendedName>
</protein>
<gene>
    <name evidence="2" type="ORF">Airi02_016800</name>
</gene>
<name>A0A9W6VZD2_9ACTN</name>
<comment type="caution">
    <text evidence="2">The sequence shown here is derived from an EMBL/GenBank/DDBJ whole genome shotgun (WGS) entry which is preliminary data.</text>
</comment>
<proteinExistence type="predicted"/>
<reference evidence="2" key="1">
    <citation type="submission" date="2023-03" db="EMBL/GenBank/DDBJ databases">
        <title>Actinoallomurus iriomotensis NBRC 103684.</title>
        <authorList>
            <person name="Ichikawa N."/>
            <person name="Sato H."/>
            <person name="Tonouchi N."/>
        </authorList>
    </citation>
    <scope>NUCLEOTIDE SEQUENCE</scope>
    <source>
        <strain evidence="2">NBRC 103684</strain>
    </source>
</reference>
<accession>A0A9W6VZD2</accession>
<dbReference type="SUPFAM" id="SSF46689">
    <property type="entry name" value="Homeodomain-like"/>
    <property type="match status" value="1"/>
</dbReference>
<dbReference type="Gene3D" id="1.10.10.10">
    <property type="entry name" value="Winged helix-like DNA-binding domain superfamily/Winged helix DNA-binding domain"/>
    <property type="match status" value="1"/>
</dbReference>
<dbReference type="RefSeq" id="WP_432705902.1">
    <property type="nucleotide sequence ID" value="NZ_BSTK01000002.1"/>
</dbReference>
<dbReference type="InterPro" id="IPR055247">
    <property type="entry name" value="InsJ-like_HTH"/>
</dbReference>
<dbReference type="InterPro" id="IPR009057">
    <property type="entry name" value="Homeodomain-like_sf"/>
</dbReference>